<evidence type="ECO:0000313" key="3">
    <source>
        <dbReference type="Proteomes" id="UP000199153"/>
    </source>
</evidence>
<evidence type="ECO:0008006" key="4">
    <source>
        <dbReference type="Google" id="ProtNLM"/>
    </source>
</evidence>
<name>A0A1I4XGK4_9FLAO</name>
<proteinExistence type="predicted"/>
<dbReference type="AlphaFoldDB" id="A0A1I4XGK4"/>
<dbReference type="Proteomes" id="UP000199153">
    <property type="component" value="Unassembled WGS sequence"/>
</dbReference>
<organism evidence="2 3">
    <name type="scientific">Salegentibacter flavus</name>
    <dbReference type="NCBI Taxonomy" id="287099"/>
    <lineage>
        <taxon>Bacteria</taxon>
        <taxon>Pseudomonadati</taxon>
        <taxon>Bacteroidota</taxon>
        <taxon>Flavobacteriia</taxon>
        <taxon>Flavobacteriales</taxon>
        <taxon>Flavobacteriaceae</taxon>
        <taxon>Salegentibacter</taxon>
    </lineage>
</organism>
<feature type="transmembrane region" description="Helical" evidence="1">
    <location>
        <begin position="13"/>
        <end position="31"/>
    </location>
</feature>
<dbReference type="STRING" id="287099.SAMN05660413_00014"/>
<feature type="transmembrane region" description="Helical" evidence="1">
    <location>
        <begin position="232"/>
        <end position="253"/>
    </location>
</feature>
<reference evidence="2 3" key="1">
    <citation type="submission" date="2016-10" db="EMBL/GenBank/DDBJ databases">
        <authorList>
            <person name="de Groot N.N."/>
        </authorList>
    </citation>
    <scope>NUCLEOTIDE SEQUENCE [LARGE SCALE GENOMIC DNA]</scope>
    <source>
        <strain evidence="2 3">DSM 17794</strain>
    </source>
</reference>
<sequence>MLNDIDINLLFDIAQVIFLIPFLYLLNQVIFKRLKRRHSFFSFRLMNSLFFYHLIFGTIYYVYASFNPSDSHRYFQVPQKEGKEWMDFATTGTGFIDFVSYPFINYLGFSYEMMMLLFTWIGYLGFVYAYLIFRENMPHKIKVFKKINLLPLLLFLPNMHFWTASLGKGAPIFLGLMVFAYAVKNSEQRWQGLFFGSLLIFCIRPHIFLLVAVVAILGILLSNKHIEWKKKLVYTGLITAVLLIFRDQILGVVNLGNSQDLISDFIAFTDKRADSLGQATSGVAMSEYSLFEKFFTFWFRPLFFDAPGFFGIIVSAENFIYLLLAVKLFKRNFFNFIKIAPVKVKMSLLLFLLGSFAMTFVMSNLGIIIRQKTMVMYFLFFVIYYFLAHEQMLKSTPKVRTLQIYPRKAA</sequence>
<feature type="transmembrane region" description="Helical" evidence="1">
    <location>
        <begin position="375"/>
        <end position="393"/>
    </location>
</feature>
<keyword evidence="3" id="KW-1185">Reference proteome</keyword>
<evidence type="ECO:0000256" key="1">
    <source>
        <dbReference type="SAM" id="Phobius"/>
    </source>
</evidence>
<keyword evidence="1" id="KW-1133">Transmembrane helix</keyword>
<keyword evidence="1" id="KW-0812">Transmembrane</keyword>
<feature type="transmembrane region" description="Helical" evidence="1">
    <location>
        <begin position="113"/>
        <end position="133"/>
    </location>
</feature>
<accession>A0A1I4XGK4</accession>
<gene>
    <name evidence="2" type="ORF">SAMN05660413_00014</name>
</gene>
<dbReference type="RefSeq" id="WP_175494734.1">
    <property type="nucleotide sequence ID" value="NZ_FOVL01000001.1"/>
</dbReference>
<feature type="transmembrane region" description="Helical" evidence="1">
    <location>
        <begin position="347"/>
        <end position="369"/>
    </location>
</feature>
<protein>
    <recommendedName>
        <fullName evidence="4">EpsG family protein</fullName>
    </recommendedName>
</protein>
<evidence type="ECO:0000313" key="2">
    <source>
        <dbReference type="EMBL" id="SFN24812.1"/>
    </source>
</evidence>
<feature type="transmembrane region" description="Helical" evidence="1">
    <location>
        <begin position="43"/>
        <end position="63"/>
    </location>
</feature>
<feature type="transmembrane region" description="Helical" evidence="1">
    <location>
        <begin position="306"/>
        <end position="326"/>
    </location>
</feature>
<keyword evidence="1" id="KW-0472">Membrane</keyword>
<feature type="transmembrane region" description="Helical" evidence="1">
    <location>
        <begin position="154"/>
        <end position="182"/>
    </location>
</feature>
<feature type="transmembrane region" description="Helical" evidence="1">
    <location>
        <begin position="194"/>
        <end position="220"/>
    </location>
</feature>
<dbReference type="EMBL" id="FOVL01000001">
    <property type="protein sequence ID" value="SFN24812.1"/>
    <property type="molecule type" value="Genomic_DNA"/>
</dbReference>